<evidence type="ECO:0000313" key="6">
    <source>
        <dbReference type="EMBL" id="HIZ41253.1"/>
    </source>
</evidence>
<dbReference type="PANTHER" id="PTHR11228:SF7">
    <property type="entry name" value="PQQA PEPTIDE CYCLASE"/>
    <property type="match status" value="1"/>
</dbReference>
<dbReference type="InterPro" id="IPR023885">
    <property type="entry name" value="4Fe4S-binding_SPASM_dom"/>
</dbReference>
<dbReference type="GO" id="GO:0046872">
    <property type="term" value="F:metal ion binding"/>
    <property type="evidence" value="ECO:0007669"/>
    <property type="project" value="UniProtKB-KW"/>
</dbReference>
<reference evidence="6" key="1">
    <citation type="journal article" date="2021" name="PeerJ">
        <title>Extensive microbial diversity within the chicken gut microbiome revealed by metagenomics and culture.</title>
        <authorList>
            <person name="Gilroy R."/>
            <person name="Ravi A."/>
            <person name="Getino M."/>
            <person name="Pursley I."/>
            <person name="Horton D.L."/>
            <person name="Alikhan N.F."/>
            <person name="Baker D."/>
            <person name="Gharbi K."/>
            <person name="Hall N."/>
            <person name="Watson M."/>
            <person name="Adriaenssens E.M."/>
            <person name="Foster-Nyarko E."/>
            <person name="Jarju S."/>
            <person name="Secka A."/>
            <person name="Antonio M."/>
            <person name="Oren A."/>
            <person name="Chaudhuri R.R."/>
            <person name="La Ragione R."/>
            <person name="Hildebrand F."/>
            <person name="Pallen M.J."/>
        </authorList>
    </citation>
    <scope>NUCLEOTIDE SEQUENCE</scope>
    <source>
        <strain evidence="6">ChiSxjej1B13-11774</strain>
    </source>
</reference>
<evidence type="ECO:0000313" key="7">
    <source>
        <dbReference type="Proteomes" id="UP000824048"/>
    </source>
</evidence>
<evidence type="ECO:0000256" key="4">
    <source>
        <dbReference type="ARBA" id="ARBA00023014"/>
    </source>
</evidence>
<dbReference type="InterPro" id="IPR050377">
    <property type="entry name" value="Radical_SAM_PqqE_MftC-like"/>
</dbReference>
<dbReference type="InterPro" id="IPR058240">
    <property type="entry name" value="rSAM_sf"/>
</dbReference>
<reference evidence="6" key="2">
    <citation type="submission" date="2021-04" db="EMBL/GenBank/DDBJ databases">
        <authorList>
            <person name="Gilroy R."/>
        </authorList>
    </citation>
    <scope>NUCLEOTIDE SEQUENCE</scope>
    <source>
        <strain evidence="6">ChiSxjej1B13-11774</strain>
    </source>
</reference>
<sequence length="469" mass="53598">MFYRLKSNYILRGWNGMPWVLVRRPENAIKNLSQEQFQVLLLCDGETELPGGLLNDSLNETLRECESEGWVEPCEKSVPMDDDQYYRYYSNRYVKMVFWSVTGRCNYRCRHCYIDGPDGKLGEMSTEQAMDLIDQMAGCGVLRVDLTGGELFVRKDLWQLIDRILSYKMTIGQIYTNGWLVNEELIEQFELRGIKPNVQISFDGVGWHDWMRGVSGAEKAALRAFRLLHEHGFKTNAAMCIHRGNLHTLPQTVEALKVVGVDDLKVSTVDMTDLWRCNSQGNEMTREEYTRAMLPYIDWYYKAGRPIKRLEFGGVVELRSDGPAELKVRHYDGTEKCLDCYLCGITRWACYITPEGRLLPCMPMASSPEQNRFPLVQDIGLKQGLSGGYYMRFVNGRIRDLLAANPECSACAYRYKCGGGCRATALLQGNHDLMGCDREMCAFWKNGYEERILQAIQKAEAKYGVSTGA</sequence>
<dbReference type="SUPFAM" id="SSF102114">
    <property type="entry name" value="Radical SAM enzymes"/>
    <property type="match status" value="1"/>
</dbReference>
<dbReference type="SFLD" id="SFLDG01386">
    <property type="entry name" value="main_SPASM_domain-containing"/>
    <property type="match status" value="1"/>
</dbReference>
<protein>
    <submittedName>
        <fullName evidence="6">Radical SAM protein</fullName>
    </submittedName>
</protein>
<dbReference type="Proteomes" id="UP000824048">
    <property type="component" value="Unassembled WGS sequence"/>
</dbReference>
<dbReference type="GO" id="GO:0003824">
    <property type="term" value="F:catalytic activity"/>
    <property type="evidence" value="ECO:0007669"/>
    <property type="project" value="InterPro"/>
</dbReference>
<dbReference type="Gene3D" id="3.20.20.70">
    <property type="entry name" value="Aldolase class I"/>
    <property type="match status" value="1"/>
</dbReference>
<keyword evidence="2" id="KW-0479">Metal-binding</keyword>
<evidence type="ECO:0000259" key="5">
    <source>
        <dbReference type="PROSITE" id="PS51918"/>
    </source>
</evidence>
<dbReference type="SFLD" id="SFLDG01067">
    <property type="entry name" value="SPASM/twitch_domain_containing"/>
    <property type="match status" value="1"/>
</dbReference>
<dbReference type="InterPro" id="IPR007197">
    <property type="entry name" value="rSAM"/>
</dbReference>
<dbReference type="PROSITE" id="PS51918">
    <property type="entry name" value="RADICAL_SAM"/>
    <property type="match status" value="1"/>
</dbReference>
<comment type="caution">
    <text evidence="6">The sequence shown here is derived from an EMBL/GenBank/DDBJ whole genome shotgun (WGS) entry which is preliminary data.</text>
</comment>
<evidence type="ECO:0000256" key="1">
    <source>
        <dbReference type="ARBA" id="ARBA00022691"/>
    </source>
</evidence>
<evidence type="ECO:0000256" key="2">
    <source>
        <dbReference type="ARBA" id="ARBA00022723"/>
    </source>
</evidence>
<keyword evidence="3" id="KW-0408">Iron</keyword>
<dbReference type="PANTHER" id="PTHR11228">
    <property type="entry name" value="RADICAL SAM DOMAIN PROTEIN"/>
    <property type="match status" value="1"/>
</dbReference>
<keyword evidence="4" id="KW-0411">Iron-sulfur</keyword>
<dbReference type="SFLD" id="SFLDS00029">
    <property type="entry name" value="Radical_SAM"/>
    <property type="match status" value="1"/>
</dbReference>
<dbReference type="GO" id="GO:0051536">
    <property type="term" value="F:iron-sulfur cluster binding"/>
    <property type="evidence" value="ECO:0007669"/>
    <property type="project" value="UniProtKB-KW"/>
</dbReference>
<dbReference type="CDD" id="cd01335">
    <property type="entry name" value="Radical_SAM"/>
    <property type="match status" value="1"/>
</dbReference>
<name>A0A9D2EPH1_9FIRM</name>
<dbReference type="AlphaFoldDB" id="A0A9D2EPH1"/>
<dbReference type="Pfam" id="PF04055">
    <property type="entry name" value="Radical_SAM"/>
    <property type="match status" value="1"/>
</dbReference>
<dbReference type="NCBIfam" id="TIGR04085">
    <property type="entry name" value="rSAM_more_4Fe4S"/>
    <property type="match status" value="1"/>
</dbReference>
<proteinExistence type="predicted"/>
<gene>
    <name evidence="6" type="ORF">H9811_01685</name>
</gene>
<organism evidence="6 7">
    <name type="scientific">Candidatus Gemmiger excrementigallinarum</name>
    <dbReference type="NCBI Taxonomy" id="2838609"/>
    <lineage>
        <taxon>Bacteria</taxon>
        <taxon>Bacillati</taxon>
        <taxon>Bacillota</taxon>
        <taxon>Clostridia</taxon>
        <taxon>Eubacteriales</taxon>
        <taxon>Gemmiger</taxon>
    </lineage>
</organism>
<dbReference type="EMBL" id="DXBP01000008">
    <property type="protein sequence ID" value="HIZ41253.1"/>
    <property type="molecule type" value="Genomic_DNA"/>
</dbReference>
<keyword evidence="1" id="KW-0949">S-adenosyl-L-methionine</keyword>
<feature type="domain" description="Radical SAM core" evidence="5">
    <location>
        <begin position="91"/>
        <end position="306"/>
    </location>
</feature>
<evidence type="ECO:0000256" key="3">
    <source>
        <dbReference type="ARBA" id="ARBA00023004"/>
    </source>
</evidence>
<accession>A0A9D2EPH1</accession>
<dbReference type="InterPro" id="IPR013785">
    <property type="entry name" value="Aldolase_TIM"/>
</dbReference>